<dbReference type="CDD" id="cd00198">
    <property type="entry name" value="vWFA"/>
    <property type="match status" value="1"/>
</dbReference>
<dbReference type="GO" id="GO:0004674">
    <property type="term" value="F:protein serine/threonine kinase activity"/>
    <property type="evidence" value="ECO:0007669"/>
    <property type="project" value="TreeGrafter"/>
</dbReference>
<dbReference type="Gene3D" id="3.40.50.410">
    <property type="entry name" value="von Willebrand factor, type A domain"/>
    <property type="match status" value="1"/>
</dbReference>
<evidence type="ECO:0000313" key="1">
    <source>
        <dbReference type="EMBL" id="EDR12664.1"/>
    </source>
</evidence>
<proteinExistence type="predicted"/>
<reference evidence="1 2" key="1">
    <citation type="journal article" date="2008" name="Nature">
        <title>The genome of Laccaria bicolor provides insights into mycorrhizal symbiosis.</title>
        <authorList>
            <person name="Martin F."/>
            <person name="Aerts A."/>
            <person name="Ahren D."/>
            <person name="Brun A."/>
            <person name="Danchin E.G.J."/>
            <person name="Duchaussoy F."/>
            <person name="Gibon J."/>
            <person name="Kohler A."/>
            <person name="Lindquist E."/>
            <person name="Pereda V."/>
            <person name="Salamov A."/>
            <person name="Shapiro H.J."/>
            <person name="Wuyts J."/>
            <person name="Blaudez D."/>
            <person name="Buee M."/>
            <person name="Brokstein P."/>
            <person name="Canbaeck B."/>
            <person name="Cohen D."/>
            <person name="Courty P.E."/>
            <person name="Coutinho P.M."/>
            <person name="Delaruelle C."/>
            <person name="Detter J.C."/>
            <person name="Deveau A."/>
            <person name="DiFazio S."/>
            <person name="Duplessis S."/>
            <person name="Fraissinet-Tachet L."/>
            <person name="Lucic E."/>
            <person name="Frey-Klett P."/>
            <person name="Fourrey C."/>
            <person name="Feussner I."/>
            <person name="Gay G."/>
            <person name="Grimwood J."/>
            <person name="Hoegger P.J."/>
            <person name="Jain P."/>
            <person name="Kilaru S."/>
            <person name="Labbe J."/>
            <person name="Lin Y.C."/>
            <person name="Legue V."/>
            <person name="Le Tacon F."/>
            <person name="Marmeisse R."/>
            <person name="Melayah D."/>
            <person name="Montanini B."/>
            <person name="Muratet M."/>
            <person name="Nehls U."/>
            <person name="Niculita-Hirzel H."/>
            <person name="Oudot-Le Secq M.P."/>
            <person name="Peter M."/>
            <person name="Quesneville H."/>
            <person name="Rajashekar B."/>
            <person name="Reich M."/>
            <person name="Rouhier N."/>
            <person name="Schmutz J."/>
            <person name="Yin T."/>
            <person name="Chalot M."/>
            <person name="Henrissat B."/>
            <person name="Kuees U."/>
            <person name="Lucas S."/>
            <person name="Van de Peer Y."/>
            <person name="Podila G.K."/>
            <person name="Polle A."/>
            <person name="Pukkila P.J."/>
            <person name="Richardson P.M."/>
            <person name="Rouze P."/>
            <person name="Sanders I.R."/>
            <person name="Stajich J.E."/>
            <person name="Tunlid A."/>
            <person name="Tuskan G."/>
            <person name="Grigoriev I.V."/>
        </authorList>
    </citation>
    <scope>NUCLEOTIDE SEQUENCE [LARGE SCALE GENOMIC DNA]</scope>
    <source>
        <strain evidence="2">S238N-H82 / ATCC MYA-4686</strain>
    </source>
</reference>
<dbReference type="PANTHER" id="PTHR47763">
    <property type="entry name" value="ALPHA-PROTEIN KINASE VWKA"/>
    <property type="match status" value="1"/>
</dbReference>
<accession>B0CZR4</accession>
<protein>
    <submittedName>
        <fullName evidence="1">Predicted protein</fullName>
    </submittedName>
</protein>
<dbReference type="GO" id="GO:0005737">
    <property type="term" value="C:cytoplasm"/>
    <property type="evidence" value="ECO:0007669"/>
    <property type="project" value="TreeGrafter"/>
</dbReference>
<dbReference type="InParanoid" id="B0CZR4"/>
<dbReference type="SUPFAM" id="SSF53300">
    <property type="entry name" value="vWA-like"/>
    <property type="match status" value="1"/>
</dbReference>
<dbReference type="PANTHER" id="PTHR47763:SF1">
    <property type="entry name" value="DUF659 DOMAIN-CONTAINING PROTEIN"/>
    <property type="match status" value="1"/>
</dbReference>
<dbReference type="RefSeq" id="XP_001876928.1">
    <property type="nucleotide sequence ID" value="XM_001876893.1"/>
</dbReference>
<dbReference type="Proteomes" id="UP000001194">
    <property type="component" value="Unassembled WGS sequence"/>
</dbReference>
<organism evidence="2">
    <name type="scientific">Laccaria bicolor (strain S238N-H82 / ATCC MYA-4686)</name>
    <name type="common">Bicoloured deceiver</name>
    <name type="synonym">Laccaria laccata var. bicolor</name>
    <dbReference type="NCBI Taxonomy" id="486041"/>
    <lineage>
        <taxon>Eukaryota</taxon>
        <taxon>Fungi</taxon>
        <taxon>Dikarya</taxon>
        <taxon>Basidiomycota</taxon>
        <taxon>Agaricomycotina</taxon>
        <taxon>Agaricomycetes</taxon>
        <taxon>Agaricomycetidae</taxon>
        <taxon>Agaricales</taxon>
        <taxon>Agaricineae</taxon>
        <taxon>Hydnangiaceae</taxon>
        <taxon>Laccaria</taxon>
    </lineage>
</organism>
<dbReference type="HOGENOM" id="CLU_055500_0_0_1"/>
<dbReference type="GeneID" id="6072178"/>
<keyword evidence="2" id="KW-1185">Reference proteome</keyword>
<dbReference type="InterPro" id="IPR052969">
    <property type="entry name" value="Thr-specific_kinase-like"/>
</dbReference>
<gene>
    <name evidence="1" type="ORF">LACBIDRAFT_311331</name>
</gene>
<dbReference type="KEGG" id="lbc:LACBIDRAFT_311331"/>
<dbReference type="InterPro" id="IPR036465">
    <property type="entry name" value="vWFA_dom_sf"/>
</dbReference>
<dbReference type="OrthoDB" id="301415at2759"/>
<dbReference type="AlphaFoldDB" id="B0CZR4"/>
<dbReference type="EMBL" id="DS547094">
    <property type="protein sequence ID" value="EDR12664.1"/>
    <property type="molecule type" value="Genomic_DNA"/>
</dbReference>
<name>B0CZR4_LACBS</name>
<sequence length="320" mass="34720">MQDITGSQQPYIDQARNEIQGIINAIVDSKKVAPGKLRVAVVIFRDHKPEDTFLTAKLPFTTDLTAVKNYLANQYASGGGDLPEAQRCALNDALELLVQSDDDTTKVAILTTDASPHGIGENYDRIPDGCLLQNDPLETGDDMARNNITLHVVACEPTLSQTKHGLDFYTGLTEKTGGRVLPLGNVSGLTDLITGSLTEAVSLSIQAALSRSAVDYNANVGVAAQKLLEHLRAANVQIDTLVTDDYYEDIPQARKNAELWAKGKKVADVRGHIQSVDGHRIKEKYRYGGQPTTVVKKQTIDLNQAGRIARACFVANKTPL</sequence>
<evidence type="ECO:0000313" key="2">
    <source>
        <dbReference type="Proteomes" id="UP000001194"/>
    </source>
</evidence>